<accession>A0A067FH57</accession>
<keyword evidence="2" id="KW-1185">Reference proteome</keyword>
<evidence type="ECO:0000313" key="1">
    <source>
        <dbReference type="EMBL" id="KDO66699.1"/>
    </source>
</evidence>
<organism evidence="1 2">
    <name type="scientific">Citrus sinensis</name>
    <name type="common">Sweet orange</name>
    <name type="synonym">Citrus aurantium var. sinensis</name>
    <dbReference type="NCBI Taxonomy" id="2711"/>
    <lineage>
        <taxon>Eukaryota</taxon>
        <taxon>Viridiplantae</taxon>
        <taxon>Streptophyta</taxon>
        <taxon>Embryophyta</taxon>
        <taxon>Tracheophyta</taxon>
        <taxon>Spermatophyta</taxon>
        <taxon>Magnoliopsida</taxon>
        <taxon>eudicotyledons</taxon>
        <taxon>Gunneridae</taxon>
        <taxon>Pentapetalae</taxon>
        <taxon>rosids</taxon>
        <taxon>malvids</taxon>
        <taxon>Sapindales</taxon>
        <taxon>Rutaceae</taxon>
        <taxon>Aurantioideae</taxon>
        <taxon>Citrus</taxon>
    </lineage>
</organism>
<evidence type="ECO:0000313" key="2">
    <source>
        <dbReference type="Proteomes" id="UP000027120"/>
    </source>
</evidence>
<dbReference type="Proteomes" id="UP000027120">
    <property type="component" value="Unassembled WGS sequence"/>
</dbReference>
<reference evidence="1 2" key="1">
    <citation type="submission" date="2014-04" db="EMBL/GenBank/DDBJ databases">
        <authorList>
            <consortium name="International Citrus Genome Consortium"/>
            <person name="Gmitter F."/>
            <person name="Chen C."/>
            <person name="Farmerie W."/>
            <person name="Harkins T."/>
            <person name="Desany B."/>
            <person name="Mohiuddin M."/>
            <person name="Kodira C."/>
            <person name="Borodovsky M."/>
            <person name="Lomsadze A."/>
            <person name="Burns P."/>
            <person name="Jenkins J."/>
            <person name="Prochnik S."/>
            <person name="Shu S."/>
            <person name="Chapman J."/>
            <person name="Pitluck S."/>
            <person name="Schmutz J."/>
            <person name="Rokhsar D."/>
        </authorList>
    </citation>
    <scope>NUCLEOTIDE SEQUENCE</scope>
</reference>
<name>A0A067FH57_CITSI</name>
<dbReference type="AlphaFoldDB" id="A0A067FH57"/>
<feature type="non-terminal residue" evidence="1">
    <location>
        <position position="1"/>
    </location>
</feature>
<protein>
    <submittedName>
        <fullName evidence="1">Uncharacterized protein</fullName>
    </submittedName>
</protein>
<proteinExistence type="predicted"/>
<dbReference type="EMBL" id="KK784898">
    <property type="protein sequence ID" value="KDO66699.1"/>
    <property type="molecule type" value="Genomic_DNA"/>
</dbReference>
<sequence>RKGGSSYNLLNELVDHIMSV</sequence>
<gene>
    <name evidence="1" type="ORF">CISIN_1g0160622mg</name>
</gene>